<comment type="caution">
    <text evidence="1">The sequence shown here is derived from an EMBL/GenBank/DDBJ whole genome shotgun (WGS) entry which is preliminary data.</text>
</comment>
<sequence length="125" mass="13815">MKDLKSSSYGGLAEAFAVFRVSGCQEAKLLLTLFITQRLLQGLARSLLYGDCQIQFHQLLKSTAPVYTEFGNLFKSISSACGHCKKLAPEYEKLGGSFKKAKSAFILVELFALCFGRVVEFVPHI</sequence>
<dbReference type="Proteomes" id="UP001604277">
    <property type="component" value="Unassembled WGS sequence"/>
</dbReference>
<reference evidence="2" key="1">
    <citation type="submission" date="2024-07" db="EMBL/GenBank/DDBJ databases">
        <title>Two chromosome-level genome assemblies of Korean endemic species Abeliophyllum distichum and Forsythia ovata (Oleaceae).</title>
        <authorList>
            <person name="Jang H."/>
        </authorList>
    </citation>
    <scope>NUCLEOTIDE SEQUENCE [LARGE SCALE GENOMIC DNA]</scope>
</reference>
<protein>
    <submittedName>
        <fullName evidence="1">Thioredoxin-like superfamily</fullName>
    </submittedName>
</protein>
<evidence type="ECO:0000313" key="1">
    <source>
        <dbReference type="EMBL" id="KAL2457837.1"/>
    </source>
</evidence>
<keyword evidence="2" id="KW-1185">Reference proteome</keyword>
<dbReference type="Gene3D" id="3.40.30.10">
    <property type="entry name" value="Glutaredoxin"/>
    <property type="match status" value="1"/>
</dbReference>
<proteinExistence type="predicted"/>
<evidence type="ECO:0000313" key="2">
    <source>
        <dbReference type="Proteomes" id="UP001604277"/>
    </source>
</evidence>
<organism evidence="1 2">
    <name type="scientific">Forsythia ovata</name>
    <dbReference type="NCBI Taxonomy" id="205694"/>
    <lineage>
        <taxon>Eukaryota</taxon>
        <taxon>Viridiplantae</taxon>
        <taxon>Streptophyta</taxon>
        <taxon>Embryophyta</taxon>
        <taxon>Tracheophyta</taxon>
        <taxon>Spermatophyta</taxon>
        <taxon>Magnoliopsida</taxon>
        <taxon>eudicotyledons</taxon>
        <taxon>Gunneridae</taxon>
        <taxon>Pentapetalae</taxon>
        <taxon>asterids</taxon>
        <taxon>lamiids</taxon>
        <taxon>Lamiales</taxon>
        <taxon>Oleaceae</taxon>
        <taxon>Forsythieae</taxon>
        <taxon>Forsythia</taxon>
    </lineage>
</organism>
<accession>A0ABD1P2B4</accession>
<dbReference type="EMBL" id="JBFOLJ010000035">
    <property type="protein sequence ID" value="KAL2457837.1"/>
    <property type="molecule type" value="Genomic_DNA"/>
</dbReference>
<name>A0ABD1P2B4_9LAMI</name>
<gene>
    <name evidence="1" type="ORF">Fot_56065</name>
</gene>
<dbReference type="AlphaFoldDB" id="A0ABD1P2B4"/>